<keyword evidence="2" id="KW-1185">Reference proteome</keyword>
<comment type="caution">
    <text evidence="1">The sequence shown here is derived from an EMBL/GenBank/DDBJ whole genome shotgun (WGS) entry which is preliminary data.</text>
</comment>
<gene>
    <name evidence="1" type="ORF">HPB52_004270</name>
</gene>
<reference evidence="1" key="1">
    <citation type="journal article" date="2020" name="Cell">
        <title>Large-Scale Comparative Analyses of Tick Genomes Elucidate Their Genetic Diversity and Vector Capacities.</title>
        <authorList>
            <consortium name="Tick Genome and Microbiome Consortium (TIGMIC)"/>
            <person name="Jia N."/>
            <person name="Wang J."/>
            <person name="Shi W."/>
            <person name="Du L."/>
            <person name="Sun Y."/>
            <person name="Zhan W."/>
            <person name="Jiang J.F."/>
            <person name="Wang Q."/>
            <person name="Zhang B."/>
            <person name="Ji P."/>
            <person name="Bell-Sakyi L."/>
            <person name="Cui X.M."/>
            <person name="Yuan T.T."/>
            <person name="Jiang B.G."/>
            <person name="Yang W.F."/>
            <person name="Lam T.T."/>
            <person name="Chang Q.C."/>
            <person name="Ding S.J."/>
            <person name="Wang X.J."/>
            <person name="Zhu J.G."/>
            <person name="Ruan X.D."/>
            <person name="Zhao L."/>
            <person name="Wei J.T."/>
            <person name="Ye R.Z."/>
            <person name="Que T.C."/>
            <person name="Du C.H."/>
            <person name="Zhou Y.H."/>
            <person name="Cheng J.X."/>
            <person name="Dai P.F."/>
            <person name="Guo W.B."/>
            <person name="Han X.H."/>
            <person name="Huang E.J."/>
            <person name="Li L.F."/>
            <person name="Wei W."/>
            <person name="Gao Y.C."/>
            <person name="Liu J.Z."/>
            <person name="Shao H.Z."/>
            <person name="Wang X."/>
            <person name="Wang C.C."/>
            <person name="Yang T.C."/>
            <person name="Huo Q.B."/>
            <person name="Li W."/>
            <person name="Chen H.Y."/>
            <person name="Chen S.E."/>
            <person name="Zhou L.G."/>
            <person name="Ni X.B."/>
            <person name="Tian J.H."/>
            <person name="Sheng Y."/>
            <person name="Liu T."/>
            <person name="Pan Y.S."/>
            <person name="Xia L.Y."/>
            <person name="Li J."/>
            <person name="Zhao F."/>
            <person name="Cao W.C."/>
        </authorList>
    </citation>
    <scope>NUCLEOTIDE SEQUENCE</scope>
    <source>
        <strain evidence="1">Rsan-2018</strain>
    </source>
</reference>
<evidence type="ECO:0000313" key="1">
    <source>
        <dbReference type="EMBL" id="KAH7951020.1"/>
    </source>
</evidence>
<sequence length="127" mass="13572">MVEASWKALSDAGVVAADDSFYDYVNADADAVTTEEPTDDAIVADVTGRTDASDDEDAVVSHAHTFDVPTSSQALDAVDLLRSFFGAHDDGENGMNAVATAEKEIHRLRCPKQRSITDFFSVKSSGQ</sequence>
<evidence type="ECO:0000313" key="2">
    <source>
        <dbReference type="Proteomes" id="UP000821837"/>
    </source>
</evidence>
<organism evidence="1 2">
    <name type="scientific">Rhipicephalus sanguineus</name>
    <name type="common">Brown dog tick</name>
    <name type="synonym">Ixodes sanguineus</name>
    <dbReference type="NCBI Taxonomy" id="34632"/>
    <lineage>
        <taxon>Eukaryota</taxon>
        <taxon>Metazoa</taxon>
        <taxon>Ecdysozoa</taxon>
        <taxon>Arthropoda</taxon>
        <taxon>Chelicerata</taxon>
        <taxon>Arachnida</taxon>
        <taxon>Acari</taxon>
        <taxon>Parasitiformes</taxon>
        <taxon>Ixodida</taxon>
        <taxon>Ixodoidea</taxon>
        <taxon>Ixodidae</taxon>
        <taxon>Rhipicephalinae</taxon>
        <taxon>Rhipicephalus</taxon>
        <taxon>Rhipicephalus</taxon>
    </lineage>
</organism>
<dbReference type="AlphaFoldDB" id="A0A9D4PSJ0"/>
<protein>
    <submittedName>
        <fullName evidence="1">Uncharacterized protein</fullName>
    </submittedName>
</protein>
<dbReference type="EMBL" id="JABSTV010001251">
    <property type="protein sequence ID" value="KAH7951020.1"/>
    <property type="molecule type" value="Genomic_DNA"/>
</dbReference>
<accession>A0A9D4PSJ0</accession>
<dbReference type="Proteomes" id="UP000821837">
    <property type="component" value="Chromosome 5"/>
</dbReference>
<proteinExistence type="predicted"/>
<name>A0A9D4PSJ0_RHISA</name>
<reference evidence="1" key="2">
    <citation type="submission" date="2021-09" db="EMBL/GenBank/DDBJ databases">
        <authorList>
            <person name="Jia N."/>
            <person name="Wang J."/>
            <person name="Shi W."/>
            <person name="Du L."/>
            <person name="Sun Y."/>
            <person name="Zhan W."/>
            <person name="Jiang J."/>
            <person name="Wang Q."/>
            <person name="Zhang B."/>
            <person name="Ji P."/>
            <person name="Sakyi L.B."/>
            <person name="Cui X."/>
            <person name="Yuan T."/>
            <person name="Jiang B."/>
            <person name="Yang W."/>
            <person name="Lam T.T.-Y."/>
            <person name="Chang Q."/>
            <person name="Ding S."/>
            <person name="Wang X."/>
            <person name="Zhu J."/>
            <person name="Ruan X."/>
            <person name="Zhao L."/>
            <person name="Wei J."/>
            <person name="Que T."/>
            <person name="Du C."/>
            <person name="Cheng J."/>
            <person name="Dai P."/>
            <person name="Han X."/>
            <person name="Huang E."/>
            <person name="Gao Y."/>
            <person name="Liu J."/>
            <person name="Shao H."/>
            <person name="Ye R."/>
            <person name="Li L."/>
            <person name="Wei W."/>
            <person name="Wang X."/>
            <person name="Wang C."/>
            <person name="Huo Q."/>
            <person name="Li W."/>
            <person name="Guo W."/>
            <person name="Chen H."/>
            <person name="Chen S."/>
            <person name="Zhou L."/>
            <person name="Zhou L."/>
            <person name="Ni X."/>
            <person name="Tian J."/>
            <person name="Zhou Y."/>
            <person name="Sheng Y."/>
            <person name="Liu T."/>
            <person name="Pan Y."/>
            <person name="Xia L."/>
            <person name="Li J."/>
            <person name="Zhao F."/>
            <person name="Cao W."/>
        </authorList>
    </citation>
    <scope>NUCLEOTIDE SEQUENCE</scope>
    <source>
        <strain evidence="1">Rsan-2018</strain>
        <tissue evidence="1">Larvae</tissue>
    </source>
</reference>